<dbReference type="Proteomes" id="UP000245974">
    <property type="component" value="Unassembled WGS sequence"/>
</dbReference>
<dbReference type="EMBL" id="OOGT01000059">
    <property type="protein sequence ID" value="SPL70433.1"/>
    <property type="molecule type" value="Genomic_DNA"/>
</dbReference>
<dbReference type="AlphaFoldDB" id="A0A2U3MYK0"/>
<name>A0A2U3MYK0_9GAMM</name>
<organism evidence="1 2">
    <name type="scientific">Acinetobacter stercoris</name>
    <dbReference type="NCBI Taxonomy" id="2126983"/>
    <lineage>
        <taxon>Bacteria</taxon>
        <taxon>Pseudomonadati</taxon>
        <taxon>Pseudomonadota</taxon>
        <taxon>Gammaproteobacteria</taxon>
        <taxon>Moraxellales</taxon>
        <taxon>Moraxellaceae</taxon>
        <taxon>Acinetobacter</taxon>
    </lineage>
</organism>
<evidence type="ECO:0008006" key="3">
    <source>
        <dbReference type="Google" id="ProtNLM"/>
    </source>
</evidence>
<keyword evidence="2" id="KW-1185">Reference proteome</keyword>
<proteinExistence type="predicted"/>
<sequence length="229" mass="26265">MKTILFISLWFVYIPISIAENVGIEPEQIYILAPIFEATNIDNQDYSWKITIKVDSESQRLITTLHNPNPHFKLLNTRALELANNIHYDDLPKTTGISSVHHRDIKTAHFAGYALTIKFPYGVTIRTRPDLSNATHYIAHMCNTYLAHSDFRAGLISQNKTYVSGWVKLSVDENGIIRKIDFINQTSDKKFNKLIENSFNSMRFYPFNQNGKLIAYTAGQAFKITCEDK</sequence>
<reference evidence="2" key="1">
    <citation type="submission" date="2018-03" db="EMBL/GenBank/DDBJ databases">
        <authorList>
            <person name="Blom J."/>
        </authorList>
    </citation>
    <scope>NUCLEOTIDE SEQUENCE [LARGE SCALE GENOMIC DNA]</scope>
    <source>
        <strain evidence="2">KPC-SM-21</strain>
    </source>
</reference>
<accession>A0A2U3MYK0</accession>
<dbReference type="OrthoDB" id="6682426at2"/>
<dbReference type="RefSeq" id="WP_121973905.1">
    <property type="nucleotide sequence ID" value="NZ_OOGT01000059.1"/>
</dbReference>
<evidence type="ECO:0000313" key="2">
    <source>
        <dbReference type="Proteomes" id="UP000245974"/>
    </source>
</evidence>
<protein>
    <recommendedName>
        <fullName evidence="3">TonB C-terminal domain-containing protein</fullName>
    </recommendedName>
</protein>
<gene>
    <name evidence="1" type="ORF">KPC_1611</name>
</gene>
<evidence type="ECO:0000313" key="1">
    <source>
        <dbReference type="EMBL" id="SPL70433.1"/>
    </source>
</evidence>
<dbReference type="InParanoid" id="A0A2U3MYK0"/>